<comment type="caution">
    <text evidence="2">The sequence shown here is derived from an EMBL/GenBank/DDBJ whole genome shotgun (WGS) entry which is preliminary data.</text>
</comment>
<dbReference type="EMBL" id="JALANJ010000053">
    <property type="protein sequence ID" value="MCY8123049.1"/>
    <property type="molecule type" value="Genomic_DNA"/>
</dbReference>
<proteinExistence type="predicted"/>
<name>A0A9Q4HCB0_BACSC</name>
<organism evidence="2 3">
    <name type="scientific">Bacillus spizizenii</name>
    <name type="common">Bacillus subtilis subsp. spizizenii</name>
    <dbReference type="NCBI Taxonomy" id="96241"/>
    <lineage>
        <taxon>Bacteria</taxon>
        <taxon>Bacillati</taxon>
        <taxon>Bacillota</taxon>
        <taxon>Bacilli</taxon>
        <taxon>Bacillales</taxon>
        <taxon>Bacillaceae</taxon>
        <taxon>Bacillus</taxon>
    </lineage>
</organism>
<evidence type="ECO:0000313" key="2">
    <source>
        <dbReference type="EMBL" id="MCY8123049.1"/>
    </source>
</evidence>
<evidence type="ECO:0000259" key="1">
    <source>
        <dbReference type="Pfam" id="PF00149"/>
    </source>
</evidence>
<sequence length="173" mass="20229">MPKTWFVADTHFNHSNIILYESRPFKDKDEMNKELIKRWNETVAPEDIVYHLGDVSFGGRATRDSILPHLNGYKILRLGNHDYRISKPQWLKYFEEVYEDDILLDDLCLSHYPLDEEVHAKLSFTGLIKGNVHGHVHSQIDGLDQTKYKCVSVELTDYRPIDFEIIKAHFGVI</sequence>
<dbReference type="GO" id="GO:0016787">
    <property type="term" value="F:hydrolase activity"/>
    <property type="evidence" value="ECO:0007669"/>
    <property type="project" value="InterPro"/>
</dbReference>
<reference evidence="2" key="1">
    <citation type="submission" date="2022-02" db="EMBL/GenBank/DDBJ databases">
        <title>Crop Bioprotection Bacillus Genome Sequencing.</title>
        <authorList>
            <person name="Dunlap C."/>
        </authorList>
    </citation>
    <scope>NUCLEOTIDE SEQUENCE</scope>
    <source>
        <strain evidence="2">M18B4</strain>
    </source>
</reference>
<gene>
    <name evidence="2" type="ORF">MOC45_21140</name>
</gene>
<feature type="domain" description="Calcineurin-like phosphoesterase" evidence="1">
    <location>
        <begin position="3"/>
        <end position="148"/>
    </location>
</feature>
<dbReference type="InterPro" id="IPR004843">
    <property type="entry name" value="Calcineurin-like_PHP"/>
</dbReference>
<dbReference type="InterPro" id="IPR029052">
    <property type="entry name" value="Metallo-depent_PP-like"/>
</dbReference>
<dbReference type="Gene3D" id="3.60.21.10">
    <property type="match status" value="1"/>
</dbReference>
<dbReference type="Pfam" id="PF00149">
    <property type="entry name" value="Metallophos"/>
    <property type="match status" value="1"/>
</dbReference>
<protein>
    <submittedName>
        <fullName evidence="2">Metallophosphoesterase</fullName>
    </submittedName>
</protein>
<accession>A0A9Q4HCB0</accession>
<evidence type="ECO:0000313" key="3">
    <source>
        <dbReference type="Proteomes" id="UP001070352"/>
    </source>
</evidence>
<dbReference type="AlphaFoldDB" id="A0A9Q4HCB0"/>
<dbReference type="SUPFAM" id="SSF56300">
    <property type="entry name" value="Metallo-dependent phosphatases"/>
    <property type="match status" value="1"/>
</dbReference>
<dbReference type="Proteomes" id="UP001070352">
    <property type="component" value="Unassembled WGS sequence"/>
</dbReference>